<accession>A0A9P9D3N3</accession>
<evidence type="ECO:0000256" key="2">
    <source>
        <dbReference type="ARBA" id="ARBA00023242"/>
    </source>
</evidence>
<dbReference type="InterPro" id="IPR001138">
    <property type="entry name" value="Zn2Cys6_DnaBD"/>
</dbReference>
<dbReference type="GO" id="GO:0005634">
    <property type="term" value="C:nucleus"/>
    <property type="evidence" value="ECO:0007669"/>
    <property type="project" value="UniProtKB-SubCell"/>
</dbReference>
<feature type="domain" description="Zn(2)-C6 fungal-type" evidence="4">
    <location>
        <begin position="22"/>
        <end position="52"/>
    </location>
</feature>
<dbReference type="Gene3D" id="4.10.240.10">
    <property type="entry name" value="Zn(2)-C6 fungal-type DNA-binding domain"/>
    <property type="match status" value="1"/>
</dbReference>
<name>A0A9P9D3N3_9HYPO</name>
<dbReference type="SUPFAM" id="SSF57701">
    <property type="entry name" value="Zn2/Cys6 DNA-binding domain"/>
    <property type="match status" value="1"/>
</dbReference>
<feature type="region of interest" description="Disordered" evidence="3">
    <location>
        <begin position="125"/>
        <end position="145"/>
    </location>
</feature>
<dbReference type="GO" id="GO:0008270">
    <property type="term" value="F:zinc ion binding"/>
    <property type="evidence" value="ECO:0007669"/>
    <property type="project" value="InterPro"/>
</dbReference>
<dbReference type="InterPro" id="IPR021858">
    <property type="entry name" value="Fun_TF"/>
</dbReference>
<evidence type="ECO:0000259" key="4">
    <source>
        <dbReference type="PROSITE" id="PS50048"/>
    </source>
</evidence>
<dbReference type="GO" id="GO:0045944">
    <property type="term" value="P:positive regulation of transcription by RNA polymerase II"/>
    <property type="evidence" value="ECO:0007669"/>
    <property type="project" value="TreeGrafter"/>
</dbReference>
<proteinExistence type="predicted"/>
<evidence type="ECO:0000313" key="6">
    <source>
        <dbReference type="Proteomes" id="UP000738349"/>
    </source>
</evidence>
<dbReference type="PROSITE" id="PS50048">
    <property type="entry name" value="ZN2_CY6_FUNGAL_2"/>
    <property type="match status" value="1"/>
</dbReference>
<dbReference type="PROSITE" id="PS00463">
    <property type="entry name" value="ZN2_CY6_FUNGAL_1"/>
    <property type="match status" value="1"/>
</dbReference>
<evidence type="ECO:0000256" key="1">
    <source>
        <dbReference type="ARBA" id="ARBA00004123"/>
    </source>
</evidence>
<evidence type="ECO:0000256" key="3">
    <source>
        <dbReference type="SAM" id="MobiDB-lite"/>
    </source>
</evidence>
<dbReference type="Pfam" id="PF00172">
    <property type="entry name" value="Zn_clus"/>
    <property type="match status" value="1"/>
</dbReference>
<dbReference type="PANTHER" id="PTHR37534:SF4">
    <property type="entry name" value="ZN(II)2CYS6 TRANSCRIPTION FACTOR (EUROFUNG)"/>
    <property type="match status" value="1"/>
</dbReference>
<reference evidence="5" key="1">
    <citation type="journal article" date="2021" name="Nat. Commun.">
        <title>Genetic determinants of endophytism in the Arabidopsis root mycobiome.</title>
        <authorList>
            <person name="Mesny F."/>
            <person name="Miyauchi S."/>
            <person name="Thiergart T."/>
            <person name="Pickel B."/>
            <person name="Atanasova L."/>
            <person name="Karlsson M."/>
            <person name="Huettel B."/>
            <person name="Barry K.W."/>
            <person name="Haridas S."/>
            <person name="Chen C."/>
            <person name="Bauer D."/>
            <person name="Andreopoulos W."/>
            <person name="Pangilinan J."/>
            <person name="LaButti K."/>
            <person name="Riley R."/>
            <person name="Lipzen A."/>
            <person name="Clum A."/>
            <person name="Drula E."/>
            <person name="Henrissat B."/>
            <person name="Kohler A."/>
            <person name="Grigoriev I.V."/>
            <person name="Martin F.M."/>
            <person name="Hacquard S."/>
        </authorList>
    </citation>
    <scope>NUCLEOTIDE SEQUENCE</scope>
    <source>
        <strain evidence="5">MPI-CAGE-AT-0147</strain>
    </source>
</reference>
<organism evidence="5 6">
    <name type="scientific">Dactylonectria macrodidyma</name>
    <dbReference type="NCBI Taxonomy" id="307937"/>
    <lineage>
        <taxon>Eukaryota</taxon>
        <taxon>Fungi</taxon>
        <taxon>Dikarya</taxon>
        <taxon>Ascomycota</taxon>
        <taxon>Pezizomycotina</taxon>
        <taxon>Sordariomycetes</taxon>
        <taxon>Hypocreomycetidae</taxon>
        <taxon>Hypocreales</taxon>
        <taxon>Nectriaceae</taxon>
        <taxon>Dactylonectria</taxon>
    </lineage>
</organism>
<gene>
    <name evidence="5" type="ORF">EDB81DRAFT_703504</name>
</gene>
<dbReference type="Proteomes" id="UP000738349">
    <property type="component" value="Unassembled WGS sequence"/>
</dbReference>
<dbReference type="GO" id="GO:0000976">
    <property type="term" value="F:transcription cis-regulatory region binding"/>
    <property type="evidence" value="ECO:0007669"/>
    <property type="project" value="TreeGrafter"/>
</dbReference>
<dbReference type="CDD" id="cd00067">
    <property type="entry name" value="GAL4"/>
    <property type="match status" value="1"/>
</dbReference>
<dbReference type="PANTHER" id="PTHR37534">
    <property type="entry name" value="TRANSCRIPTIONAL ACTIVATOR PROTEIN UGA3"/>
    <property type="match status" value="1"/>
</dbReference>
<dbReference type="EMBL" id="JAGMUV010000039">
    <property type="protein sequence ID" value="KAH7112013.1"/>
    <property type="molecule type" value="Genomic_DNA"/>
</dbReference>
<dbReference type="Pfam" id="PF11951">
    <property type="entry name" value="Fungal_trans_2"/>
    <property type="match status" value="1"/>
</dbReference>
<dbReference type="InterPro" id="IPR036864">
    <property type="entry name" value="Zn2-C6_fun-type_DNA-bd_sf"/>
</dbReference>
<sequence>MVPQTPSGGASRQATRTRTRSGCLPCRNRRRKCDETRPRCRNCDAYGDECRWGIKVSFHPSRALHLSSEDSILLLAIENERTANESNVASVTAGCSVSPAPLPRFIALTPIIDDTETILQCYSNSSLHSPSPSPESAEESALVDDNAPSDNCEGTIIFKSELSLGISFSPCKQSFCPSRTRPRSCSYYQEPSPCTLIGSQQTYTELDSPSNVPPFSLGQGISRNASPLPELVLPISNSEQAYIMTAYLRETGTWCETTDSEMHFTVKSIHLMMKSNAFAAAALALSSRRLDTLKGHPQKETLELYQYTIQHLIQKDPAEADTSVLAACTLLCVYEMMASSVSEWRRHLRDCAGPLKSRGWHGSSTGIVKTCFWAFARIDIWAAFIIEETTLIPTEFWVKNDSVLSVAATGDIDDYCNLAILVFAKSVNMLASNSSSGTSGSRRNKMADSLWDYIQQWRDNRPTEVQPLLRAHSRVSGPFPVTTFTRSAAICGNTFYHACAILLLHMGLVSHSSSADPELSNPLWHAREIGGISTWNPLKLKRSANWVNHLQPLYIAGRAFVTAPSSTPQPSQQGSEFHDCADEYAAEKIALLKQLARIEKKQVGRRLIDLRNFECYGA</sequence>
<dbReference type="GO" id="GO:0000981">
    <property type="term" value="F:DNA-binding transcription factor activity, RNA polymerase II-specific"/>
    <property type="evidence" value="ECO:0007669"/>
    <property type="project" value="InterPro"/>
</dbReference>
<comment type="caution">
    <text evidence="5">The sequence shown here is derived from an EMBL/GenBank/DDBJ whole genome shotgun (WGS) entry which is preliminary data.</text>
</comment>
<keyword evidence="2" id="KW-0539">Nucleus</keyword>
<protein>
    <submittedName>
        <fullName evidence="5">Zn(II)2Cys6 transcription factor</fullName>
    </submittedName>
</protein>
<comment type="subcellular location">
    <subcellularLocation>
        <location evidence="1">Nucleus</location>
    </subcellularLocation>
</comment>
<dbReference type="OrthoDB" id="4937900at2759"/>
<dbReference type="SMART" id="SM00066">
    <property type="entry name" value="GAL4"/>
    <property type="match status" value="1"/>
</dbReference>
<dbReference type="AlphaFoldDB" id="A0A9P9D3N3"/>
<evidence type="ECO:0000313" key="5">
    <source>
        <dbReference type="EMBL" id="KAH7112013.1"/>
    </source>
</evidence>
<keyword evidence="6" id="KW-1185">Reference proteome</keyword>